<name>A0A1G6PRY4_9FIRM</name>
<dbReference type="EMBL" id="SOEF01000013">
    <property type="protein sequence ID" value="TDX44382.1"/>
    <property type="molecule type" value="Genomic_DNA"/>
</dbReference>
<dbReference type="RefSeq" id="WP_108076523.1">
    <property type="nucleotide sequence ID" value="NZ_FMYT01000015.1"/>
</dbReference>
<dbReference type="EMBL" id="FNBJ01000058">
    <property type="protein sequence ID" value="SDG18719.1"/>
    <property type="molecule type" value="Genomic_DNA"/>
</dbReference>
<sequence length="48" mass="5243">MQVLEKAKKFIETGKAAAVITTLAGVEKVYGEVMSEAALDYLKELKNI</sequence>
<gene>
    <name evidence="6" type="ORF">BY453_1414</name>
    <name evidence="7" type="ORF">C7954_11356</name>
    <name evidence="1" type="ORF">C8C78_14612</name>
    <name evidence="2" type="ORF">SAMN04488597_11547</name>
    <name evidence="3" type="ORF">SAMN04488598_1585</name>
    <name evidence="5" type="ORF">SAMN04515652_1565</name>
    <name evidence="4" type="ORF">SAMN04515654_1085</name>
</gene>
<evidence type="ECO:0000313" key="3">
    <source>
        <dbReference type="EMBL" id="SDG18719.1"/>
    </source>
</evidence>
<evidence type="ECO:0000313" key="14">
    <source>
        <dbReference type="Proteomes" id="UP000324896"/>
    </source>
</evidence>
<evidence type="ECO:0000313" key="12">
    <source>
        <dbReference type="Proteomes" id="UP000295472"/>
    </source>
</evidence>
<dbReference type="InterPro" id="IPR037081">
    <property type="entry name" value="Hyp_TM1506"/>
</dbReference>
<evidence type="ECO:0000313" key="11">
    <source>
        <dbReference type="Proteomes" id="UP000247389"/>
    </source>
</evidence>
<dbReference type="Gene3D" id="3.40.140.30">
    <property type="entry name" value="Hypothetical protein TM1506"/>
    <property type="match status" value="1"/>
</dbReference>
<reference evidence="6 13" key="4">
    <citation type="submission" date="2019-03" db="EMBL/GenBank/DDBJ databases">
        <title>Deep subsurface shale carbon reservoir microbial communities from Ohio and West Virginia, USA.</title>
        <authorList>
            <person name="Wrighton K."/>
        </authorList>
    </citation>
    <scope>NUCLEOTIDE SEQUENCE [LARGE SCALE GENOMIC DNA]</scope>
    <source>
        <strain evidence="6 13">UTICA-S4D12</strain>
    </source>
</reference>
<reference evidence="4 9" key="1">
    <citation type="submission" date="2016-10" db="EMBL/GenBank/DDBJ databases">
        <authorList>
            <person name="de Groot N.N."/>
        </authorList>
    </citation>
    <scope>NUCLEOTIDE SEQUENCE [LARGE SCALE GENOMIC DNA]</scope>
    <source>
        <strain evidence="4 9">WG7</strain>
    </source>
</reference>
<dbReference type="Proteomes" id="UP000295472">
    <property type="component" value="Unassembled WGS sequence"/>
</dbReference>
<evidence type="ECO:0000313" key="9">
    <source>
        <dbReference type="Proteomes" id="UP000198945"/>
    </source>
</evidence>
<reference evidence="1 11" key="3">
    <citation type="submission" date="2018-04" db="EMBL/GenBank/DDBJ databases">
        <title>Subsurface microbial communities from deep shales in Ohio and West Virginia, USA.</title>
        <authorList>
            <person name="Wrighton K."/>
        </authorList>
    </citation>
    <scope>NUCLEOTIDE SEQUENCE [LARGE SCALE GENOMIC DNA]</scope>
    <source>
        <strain evidence="7 12">DSMZ 11287</strain>
        <strain evidence="1 11">MSL28</strain>
    </source>
</reference>
<dbReference type="Proteomes" id="UP000324896">
    <property type="component" value="Unassembled WGS sequence"/>
</dbReference>
<dbReference type="EMBL" id="QICM01000046">
    <property type="protein sequence ID" value="PXV61150.1"/>
    <property type="molecule type" value="Genomic_DNA"/>
</dbReference>
<dbReference type="Proteomes" id="UP000247389">
    <property type="component" value="Unassembled WGS sequence"/>
</dbReference>
<evidence type="ECO:0000313" key="4">
    <source>
        <dbReference type="EMBL" id="SDI52882.1"/>
    </source>
</evidence>
<evidence type="ECO:0000313" key="5">
    <source>
        <dbReference type="EMBL" id="SET26585.1"/>
    </source>
</evidence>
<dbReference type="EMBL" id="FMYT01000015">
    <property type="protein sequence ID" value="SDC82849.1"/>
    <property type="molecule type" value="Genomic_DNA"/>
</dbReference>
<reference evidence="8 10" key="2">
    <citation type="submission" date="2016-10" db="EMBL/GenBank/DDBJ databases">
        <authorList>
            <person name="Varghese N."/>
            <person name="Submissions S."/>
        </authorList>
    </citation>
    <scope>NUCLEOTIDE SEQUENCE [LARGE SCALE GENOMIC DNA]</scope>
    <source>
        <strain evidence="2 14">WG10</strain>
        <strain evidence="3 10">WG2</strain>
        <strain evidence="5 8">WG5</strain>
    </source>
</reference>
<dbReference type="EMBL" id="SOAA01000041">
    <property type="protein sequence ID" value="TDS25966.1"/>
    <property type="molecule type" value="Genomic_DNA"/>
</dbReference>
<proteinExistence type="predicted"/>
<dbReference type="Proteomes" id="UP000198612">
    <property type="component" value="Unassembled WGS sequence"/>
</dbReference>
<dbReference type="EMBL" id="FOHG01000056">
    <property type="protein sequence ID" value="SET26585.1"/>
    <property type="molecule type" value="Genomic_DNA"/>
</dbReference>
<dbReference type="Proteomes" id="UP000295758">
    <property type="component" value="Unassembled WGS sequence"/>
</dbReference>
<evidence type="ECO:0000313" key="6">
    <source>
        <dbReference type="EMBL" id="TDS25966.1"/>
    </source>
</evidence>
<keyword evidence="10" id="KW-1185">Reference proteome</keyword>
<evidence type="ECO:0000313" key="8">
    <source>
        <dbReference type="Proteomes" id="UP000198612"/>
    </source>
</evidence>
<organism evidence="2 14">
    <name type="scientific">Halanaerobium congolense</name>
    <dbReference type="NCBI Taxonomy" id="54121"/>
    <lineage>
        <taxon>Bacteria</taxon>
        <taxon>Bacillati</taxon>
        <taxon>Bacillota</taxon>
        <taxon>Clostridia</taxon>
        <taxon>Halanaerobiales</taxon>
        <taxon>Halanaerobiaceae</taxon>
        <taxon>Halanaerobium</taxon>
    </lineage>
</organism>
<dbReference type="GeneID" id="57012645"/>
<evidence type="ECO:0000313" key="7">
    <source>
        <dbReference type="EMBL" id="TDX44382.1"/>
    </source>
</evidence>
<evidence type="ECO:0000313" key="10">
    <source>
        <dbReference type="Proteomes" id="UP000199519"/>
    </source>
</evidence>
<dbReference type="AlphaFoldDB" id="A0A1G6PRY4"/>
<accession>A0A1G6PRY4</accession>
<dbReference type="EMBL" id="FNEH01000008">
    <property type="protein sequence ID" value="SDI52882.1"/>
    <property type="molecule type" value="Genomic_DNA"/>
</dbReference>
<dbReference type="Proteomes" id="UP000198945">
    <property type="component" value="Unassembled WGS sequence"/>
</dbReference>
<dbReference type="Proteomes" id="UP000199519">
    <property type="component" value="Unassembled WGS sequence"/>
</dbReference>
<evidence type="ECO:0000313" key="13">
    <source>
        <dbReference type="Proteomes" id="UP000295758"/>
    </source>
</evidence>
<evidence type="ECO:0000313" key="2">
    <source>
        <dbReference type="EMBL" id="SDC82849.1"/>
    </source>
</evidence>
<evidence type="ECO:0000313" key="1">
    <source>
        <dbReference type="EMBL" id="PXV61150.1"/>
    </source>
</evidence>
<protein>
    <submittedName>
        <fullName evidence="1">Uncharacterized protein DUF1893</fullName>
    </submittedName>
</protein>